<dbReference type="OrthoDB" id="8522878at2"/>
<sequence length="512" mass="55309">MTTTMAKARHVPAAALLLALAPACRAELKFTPLVDVRETYSDNINLQDRANARAQWLTDVAPGFELEDNSPNLKLRAAYRQHLFYTPNKDLPNTQNSQSQGALDANAALVKDLFYLDASGSVSQQETSAFGAPVLDNGYTTTNRTTVRTYRVSPYLHHNFGAFASADVRYTRDSVSSNNNGLGDSKGNSVSLGLNSGLAFTRLGWGLQYYRQVLHDTRGGNSVSESASANLRYVLGPTLNLTASGGYDSYDYPTLNNATAGRSWSGGFEWVPTSRTSVRASIGRHYYGKSGSLLASHRSRATVWTVSYDDSVSNTRSNFLLPAAVDTAALLDRLLSSSITDPVLRALAVKAYIQSTGLPPALADSVNYLSNRYFRQRQLQAAVAYQSSHSLATFSVFDTRRQALSLFQSDSLLLGGNSSALNDDTHQIGASLMWNVQLSSRTSVNASLAHTNVESTSLGFSTRNSVARLMFSRQLGSKMAATVEVHHAIGSVGVGAGDYKENAVSVSLSTKF</sequence>
<dbReference type="InterPro" id="IPR017467">
    <property type="entry name" value="CHP03016_PEP-CTERM"/>
</dbReference>
<keyword evidence="1" id="KW-0732">Signal</keyword>
<dbReference type="SUPFAM" id="SSF56935">
    <property type="entry name" value="Porins"/>
    <property type="match status" value="1"/>
</dbReference>
<evidence type="ECO:0000256" key="1">
    <source>
        <dbReference type="SAM" id="SignalP"/>
    </source>
</evidence>
<accession>A0A4Y9S295</accession>
<dbReference type="EMBL" id="SPVG01000257">
    <property type="protein sequence ID" value="TFW15422.1"/>
    <property type="molecule type" value="Genomic_DNA"/>
</dbReference>
<reference evidence="2 3" key="1">
    <citation type="submission" date="2019-03" db="EMBL/GenBank/DDBJ databases">
        <title>Draft Genome Sequence of Duganella callidus sp. nov., a Novel Duganella Species Isolated from Cultivated Soil.</title>
        <authorList>
            <person name="Raths R."/>
            <person name="Peta V."/>
            <person name="Bucking H."/>
        </authorList>
    </citation>
    <scope>NUCLEOTIDE SEQUENCE [LARGE SCALE GENOMIC DNA]</scope>
    <source>
        <strain evidence="2 3">DN04</strain>
    </source>
</reference>
<dbReference type="RefSeq" id="WP_135204579.1">
    <property type="nucleotide sequence ID" value="NZ_SPVG01000257.1"/>
</dbReference>
<proteinExistence type="predicted"/>
<feature type="chain" id="PRO_5021279114" evidence="1">
    <location>
        <begin position="27"/>
        <end position="512"/>
    </location>
</feature>
<gene>
    <name evidence="2" type="ORF">E4L98_26725</name>
</gene>
<dbReference type="AlphaFoldDB" id="A0A4Y9S295"/>
<comment type="caution">
    <text evidence="2">The sequence shown here is derived from an EMBL/GenBank/DDBJ whole genome shotgun (WGS) entry which is preliminary data.</text>
</comment>
<feature type="signal peptide" evidence="1">
    <location>
        <begin position="1"/>
        <end position="26"/>
    </location>
</feature>
<dbReference type="NCBIfam" id="TIGR03016">
    <property type="entry name" value="pepcterm_hypo_1"/>
    <property type="match status" value="1"/>
</dbReference>
<evidence type="ECO:0000313" key="3">
    <source>
        <dbReference type="Proteomes" id="UP000297729"/>
    </source>
</evidence>
<evidence type="ECO:0000313" key="2">
    <source>
        <dbReference type="EMBL" id="TFW15422.1"/>
    </source>
</evidence>
<protein>
    <submittedName>
        <fullName evidence="2">TIGR03016 family PEP-CTERM system-associated outer membrane protein</fullName>
    </submittedName>
</protein>
<organism evidence="2 3">
    <name type="scientific">Duganella callida</name>
    <dbReference type="NCBI Taxonomy" id="2561932"/>
    <lineage>
        <taxon>Bacteria</taxon>
        <taxon>Pseudomonadati</taxon>
        <taxon>Pseudomonadota</taxon>
        <taxon>Betaproteobacteria</taxon>
        <taxon>Burkholderiales</taxon>
        <taxon>Oxalobacteraceae</taxon>
        <taxon>Telluria group</taxon>
        <taxon>Duganella</taxon>
    </lineage>
</organism>
<name>A0A4Y9S295_9BURK</name>
<keyword evidence="3" id="KW-1185">Reference proteome</keyword>
<dbReference type="Proteomes" id="UP000297729">
    <property type="component" value="Unassembled WGS sequence"/>
</dbReference>